<accession>A0A399F8P0</accession>
<name>A0A399F8P0_9DEIN</name>
<protein>
    <recommendedName>
        <fullName evidence="4">DoxX-like family protein</fullName>
    </recommendedName>
</protein>
<keyword evidence="1" id="KW-1133">Transmembrane helix</keyword>
<evidence type="ECO:0000313" key="3">
    <source>
        <dbReference type="Proteomes" id="UP000266178"/>
    </source>
</evidence>
<keyword evidence="1" id="KW-0472">Membrane</keyword>
<sequence>MEATRIQIAALWTVVMFNIAFADIIGFIHPGTLQQIMEGSLEFPVTPGLLLLFSVLTQVPIAMIFLSLLLPRQANRWANTLAAVLTTLYVVGGGSATPSYFFFATVEVLCMAAIVGYVWRGKQGVV</sequence>
<evidence type="ECO:0000313" key="2">
    <source>
        <dbReference type="EMBL" id="RIH91629.1"/>
    </source>
</evidence>
<gene>
    <name evidence="2" type="ORF">Mgrana_02439</name>
</gene>
<organism evidence="2 3">
    <name type="scientific">Meiothermus granaticius NBRC 107808</name>
    <dbReference type="NCBI Taxonomy" id="1227551"/>
    <lineage>
        <taxon>Bacteria</taxon>
        <taxon>Thermotogati</taxon>
        <taxon>Deinococcota</taxon>
        <taxon>Deinococci</taxon>
        <taxon>Thermales</taxon>
        <taxon>Thermaceae</taxon>
        <taxon>Meiothermus</taxon>
    </lineage>
</organism>
<feature type="transmembrane region" description="Helical" evidence="1">
    <location>
        <begin position="77"/>
        <end position="94"/>
    </location>
</feature>
<dbReference type="InterPro" id="IPR046289">
    <property type="entry name" value="DUF6326"/>
</dbReference>
<feature type="transmembrane region" description="Helical" evidence="1">
    <location>
        <begin position="100"/>
        <end position="119"/>
    </location>
</feature>
<comment type="caution">
    <text evidence="2">The sequence shown here is derived from an EMBL/GenBank/DDBJ whole genome shotgun (WGS) entry which is preliminary data.</text>
</comment>
<evidence type="ECO:0008006" key="4">
    <source>
        <dbReference type="Google" id="ProtNLM"/>
    </source>
</evidence>
<reference evidence="2 3" key="1">
    <citation type="submission" date="2018-08" db="EMBL/GenBank/DDBJ databases">
        <title>Meiothermus granaticius genome AF-68 sequencing project.</title>
        <authorList>
            <person name="Da Costa M.S."/>
            <person name="Albuquerque L."/>
            <person name="Raposo P."/>
            <person name="Froufe H.J.C."/>
            <person name="Barroso C.S."/>
            <person name="Egas C."/>
        </authorList>
    </citation>
    <scope>NUCLEOTIDE SEQUENCE [LARGE SCALE GENOMIC DNA]</scope>
    <source>
        <strain evidence="2 3">AF-68</strain>
    </source>
</reference>
<dbReference type="AlphaFoldDB" id="A0A399F8P0"/>
<evidence type="ECO:0000256" key="1">
    <source>
        <dbReference type="SAM" id="Phobius"/>
    </source>
</evidence>
<proteinExistence type="predicted"/>
<dbReference type="RefSeq" id="WP_147021241.1">
    <property type="nucleotide sequence ID" value="NZ_BJXM01000037.1"/>
</dbReference>
<dbReference type="Proteomes" id="UP000266178">
    <property type="component" value="Unassembled WGS sequence"/>
</dbReference>
<dbReference type="Pfam" id="PF19851">
    <property type="entry name" value="DUF6326"/>
    <property type="match status" value="1"/>
</dbReference>
<keyword evidence="1" id="KW-0812">Transmembrane</keyword>
<dbReference type="EMBL" id="QWLB01000036">
    <property type="protein sequence ID" value="RIH91629.1"/>
    <property type="molecule type" value="Genomic_DNA"/>
</dbReference>
<keyword evidence="3" id="KW-1185">Reference proteome</keyword>
<feature type="transmembrane region" description="Helical" evidence="1">
    <location>
        <begin position="49"/>
        <end position="70"/>
    </location>
</feature>
<feature type="transmembrane region" description="Helical" evidence="1">
    <location>
        <begin position="9"/>
        <end position="29"/>
    </location>
</feature>